<evidence type="ECO:0000313" key="1">
    <source>
        <dbReference type="EMBL" id="GAG01079.1"/>
    </source>
</evidence>
<proteinExistence type="predicted"/>
<sequence>FPLYNLDFGEIREKQYELLKSLNVKYITLHEDAFPYKVSPYPCRFTFKNLRASKYLKLVASEYPVWLFEVVDTPVANSSDIFQQTSTMGVVYEVERLPYKTGSRVDDPQASEGTAAFGKANRDDKDYLFFGPYRTFPTGKYNVIFRLKAGDSTTHAEVAKIDISTGRGRTVLSERALRGTDFSAANRYQDFLIPVDLNEPTRLEFRAYFCGNADLWADYVYICFRDQEDPAKSYEAEELFPIGLVKSDPDASSGEALFVGGGKEFEFG</sequence>
<feature type="non-terminal residue" evidence="1">
    <location>
        <position position="268"/>
    </location>
</feature>
<comment type="caution">
    <text evidence="1">The sequence shown here is derived from an EMBL/GenBank/DDBJ whole genome shotgun (WGS) entry which is preliminary data.</text>
</comment>
<dbReference type="AlphaFoldDB" id="X0U5R2"/>
<organism evidence="1">
    <name type="scientific">marine sediment metagenome</name>
    <dbReference type="NCBI Taxonomy" id="412755"/>
    <lineage>
        <taxon>unclassified sequences</taxon>
        <taxon>metagenomes</taxon>
        <taxon>ecological metagenomes</taxon>
    </lineage>
</organism>
<reference evidence="1" key="1">
    <citation type="journal article" date="2014" name="Front. Microbiol.">
        <title>High frequency of phylogenetically diverse reductive dehalogenase-homologous genes in deep subseafloor sedimentary metagenomes.</title>
        <authorList>
            <person name="Kawai M."/>
            <person name="Futagami T."/>
            <person name="Toyoda A."/>
            <person name="Takaki Y."/>
            <person name="Nishi S."/>
            <person name="Hori S."/>
            <person name="Arai W."/>
            <person name="Tsubouchi T."/>
            <person name="Morono Y."/>
            <person name="Uchiyama I."/>
            <person name="Ito T."/>
            <person name="Fujiyama A."/>
            <person name="Inagaki F."/>
            <person name="Takami H."/>
        </authorList>
    </citation>
    <scope>NUCLEOTIDE SEQUENCE</scope>
    <source>
        <strain evidence="1">Expedition CK06-06</strain>
    </source>
</reference>
<name>X0U5R2_9ZZZZ</name>
<protein>
    <submittedName>
        <fullName evidence="1">Uncharacterized protein</fullName>
    </submittedName>
</protein>
<feature type="non-terminal residue" evidence="1">
    <location>
        <position position="1"/>
    </location>
</feature>
<accession>X0U5R2</accession>
<gene>
    <name evidence="1" type="ORF">S01H1_39789</name>
</gene>
<dbReference type="EMBL" id="BARS01025147">
    <property type="protein sequence ID" value="GAG01079.1"/>
    <property type="molecule type" value="Genomic_DNA"/>
</dbReference>